<dbReference type="Pfam" id="PF01565">
    <property type="entry name" value="FAD_binding_4"/>
    <property type="match status" value="1"/>
</dbReference>
<name>A0A7W7GDU3_9ACTN</name>
<dbReference type="PANTHER" id="PTHR11748:SF103">
    <property type="entry name" value="GLYCOLATE OXIDASE SUBUNIT GLCE"/>
    <property type="match status" value="1"/>
</dbReference>
<dbReference type="GO" id="GO:0071949">
    <property type="term" value="F:FAD binding"/>
    <property type="evidence" value="ECO:0007669"/>
    <property type="project" value="InterPro"/>
</dbReference>
<keyword evidence="1" id="KW-0285">Flavoprotein</keyword>
<sequence>MTPGESLVTTGVAVRPAEPGDEVAGVAPRWVATPETTGEAALVMRAAADHGLAVTPVGGGTKLSWGHPPARCDLVLDTRRLARVLEHEAGDLVARVQAGITADALAAALGAAGQRLALDFTTGGSTVGGALATAAAGPGRLRHGTARDLLIGVTVVLADGTVARAGGKVVKNVAGYDLGKLFTGSLGTLGLITEATFRLHPLPTARAWITATSPGPGVVAAVARLATSPLEPSAIELDSPGVRAPVTVAALVEGVAAGERAEDAARLLGDTARISADPPAWWGRLPGQAAPGAGPAGYLLELRVPPAAAVTAPAAAGRAAGAAGLDAHIRGSAATCVLYAALPPDTPPGAAEIFVTSLRTELSAAGGRLVVWTAPPEAARIDRFGPVGSAALMRRVKERFDPEGRMSPGRLTGGAARAGA</sequence>
<dbReference type="AlphaFoldDB" id="A0A7W7GDU3"/>
<dbReference type="InterPro" id="IPR016164">
    <property type="entry name" value="FAD-linked_Oxase-like_C"/>
</dbReference>
<keyword evidence="2" id="KW-0274">FAD</keyword>
<dbReference type="InterPro" id="IPR006094">
    <property type="entry name" value="Oxid_FAD_bind_N"/>
</dbReference>
<dbReference type="PROSITE" id="PS51387">
    <property type="entry name" value="FAD_PCMH"/>
    <property type="match status" value="1"/>
</dbReference>
<feature type="domain" description="FAD-binding PCMH-type" evidence="4">
    <location>
        <begin position="23"/>
        <end position="202"/>
    </location>
</feature>
<dbReference type="EMBL" id="JACHND010000001">
    <property type="protein sequence ID" value="MBB4705355.1"/>
    <property type="molecule type" value="Genomic_DNA"/>
</dbReference>
<keyword evidence="6" id="KW-1185">Reference proteome</keyword>
<dbReference type="SUPFAM" id="SSF56176">
    <property type="entry name" value="FAD-binding/transporter-associated domain-like"/>
    <property type="match status" value="1"/>
</dbReference>
<evidence type="ECO:0000256" key="2">
    <source>
        <dbReference type="ARBA" id="ARBA00022827"/>
    </source>
</evidence>
<comment type="caution">
    <text evidence="5">The sequence shown here is derived from an EMBL/GenBank/DDBJ whole genome shotgun (WGS) entry which is preliminary data.</text>
</comment>
<dbReference type="Proteomes" id="UP000542210">
    <property type="component" value="Unassembled WGS sequence"/>
</dbReference>
<gene>
    <name evidence="5" type="ORF">BJ982_006899</name>
</gene>
<dbReference type="InterPro" id="IPR016166">
    <property type="entry name" value="FAD-bd_PCMH"/>
</dbReference>
<evidence type="ECO:0000259" key="4">
    <source>
        <dbReference type="PROSITE" id="PS51387"/>
    </source>
</evidence>
<evidence type="ECO:0000313" key="5">
    <source>
        <dbReference type="EMBL" id="MBB4705355.1"/>
    </source>
</evidence>
<evidence type="ECO:0000313" key="6">
    <source>
        <dbReference type="Proteomes" id="UP000542210"/>
    </source>
</evidence>
<reference evidence="5 6" key="1">
    <citation type="submission" date="2020-08" db="EMBL/GenBank/DDBJ databases">
        <title>Sequencing the genomes of 1000 actinobacteria strains.</title>
        <authorList>
            <person name="Klenk H.-P."/>
        </authorList>
    </citation>
    <scope>NUCLEOTIDE SEQUENCE [LARGE SCALE GENOMIC DNA]</scope>
    <source>
        <strain evidence="5 6">DSM 45784</strain>
    </source>
</reference>
<dbReference type="RefSeq" id="WP_184886982.1">
    <property type="nucleotide sequence ID" value="NZ_BOOV01000020.1"/>
</dbReference>
<dbReference type="InterPro" id="IPR016169">
    <property type="entry name" value="FAD-bd_PCMH_sub2"/>
</dbReference>
<dbReference type="PANTHER" id="PTHR11748">
    <property type="entry name" value="D-LACTATE DEHYDROGENASE"/>
    <property type="match status" value="1"/>
</dbReference>
<dbReference type="InterPro" id="IPR036318">
    <property type="entry name" value="FAD-bd_PCMH-like_sf"/>
</dbReference>
<organism evidence="5 6">
    <name type="scientific">Sphaerisporangium siamense</name>
    <dbReference type="NCBI Taxonomy" id="795645"/>
    <lineage>
        <taxon>Bacteria</taxon>
        <taxon>Bacillati</taxon>
        <taxon>Actinomycetota</taxon>
        <taxon>Actinomycetes</taxon>
        <taxon>Streptosporangiales</taxon>
        <taxon>Streptosporangiaceae</taxon>
        <taxon>Sphaerisporangium</taxon>
    </lineage>
</organism>
<feature type="region of interest" description="Disordered" evidence="3">
    <location>
        <begin position="401"/>
        <end position="420"/>
    </location>
</feature>
<dbReference type="Gene3D" id="3.30.465.10">
    <property type="match status" value="1"/>
</dbReference>
<accession>A0A7W7GDU3</accession>
<dbReference type="SUPFAM" id="SSF55103">
    <property type="entry name" value="FAD-linked oxidases, C-terminal domain"/>
    <property type="match status" value="1"/>
</dbReference>
<evidence type="ECO:0000256" key="1">
    <source>
        <dbReference type="ARBA" id="ARBA00022630"/>
    </source>
</evidence>
<evidence type="ECO:0000256" key="3">
    <source>
        <dbReference type="SAM" id="MobiDB-lite"/>
    </source>
</evidence>
<protein>
    <submittedName>
        <fullName evidence="5">Glycolate oxidase FAD binding subunit</fullName>
    </submittedName>
</protein>
<proteinExistence type="predicted"/>
<feature type="compositionally biased region" description="Low complexity" evidence="3">
    <location>
        <begin position="409"/>
        <end position="420"/>
    </location>
</feature>
<dbReference type="GO" id="GO:0003824">
    <property type="term" value="F:catalytic activity"/>
    <property type="evidence" value="ECO:0007669"/>
    <property type="project" value="InterPro"/>
</dbReference>